<evidence type="ECO:0000256" key="5">
    <source>
        <dbReference type="ARBA" id="ARBA00022801"/>
    </source>
</evidence>
<dbReference type="PANTHER" id="PTHR33653">
    <property type="entry name" value="RIBONUCLEASE VAPC2"/>
    <property type="match status" value="1"/>
</dbReference>
<evidence type="ECO:0000256" key="7">
    <source>
        <dbReference type="ARBA" id="ARBA00038093"/>
    </source>
</evidence>
<dbReference type="InterPro" id="IPR029060">
    <property type="entry name" value="PIN-like_dom_sf"/>
</dbReference>
<evidence type="ECO:0000256" key="2">
    <source>
        <dbReference type="ARBA" id="ARBA00022649"/>
    </source>
</evidence>
<dbReference type="AlphaFoldDB" id="A0AB35T6R5"/>
<gene>
    <name evidence="8" type="ORF">SIL72_15115</name>
</gene>
<evidence type="ECO:0000256" key="1">
    <source>
        <dbReference type="ARBA" id="ARBA00001946"/>
    </source>
</evidence>
<keyword evidence="5" id="KW-0378">Hydrolase</keyword>
<dbReference type="Gene3D" id="3.40.50.1010">
    <property type="entry name" value="5'-nuclease"/>
    <property type="match status" value="1"/>
</dbReference>
<dbReference type="EMBL" id="JAWXXX010000002">
    <property type="protein sequence ID" value="MDX5895356.1"/>
    <property type="molecule type" value="Genomic_DNA"/>
</dbReference>
<dbReference type="GO" id="GO:0046872">
    <property type="term" value="F:metal ion binding"/>
    <property type="evidence" value="ECO:0007669"/>
    <property type="project" value="UniProtKB-KW"/>
</dbReference>
<keyword evidence="3" id="KW-0540">Nuclease</keyword>
<dbReference type="SUPFAM" id="SSF88723">
    <property type="entry name" value="PIN domain-like"/>
    <property type="match status" value="1"/>
</dbReference>
<comment type="cofactor">
    <cofactor evidence="1">
        <name>Mg(2+)</name>
        <dbReference type="ChEBI" id="CHEBI:18420"/>
    </cofactor>
</comment>
<dbReference type="GO" id="GO:0004518">
    <property type="term" value="F:nuclease activity"/>
    <property type="evidence" value="ECO:0007669"/>
    <property type="project" value="UniProtKB-KW"/>
</dbReference>
<dbReference type="CDD" id="cd09881">
    <property type="entry name" value="PIN_VapC4-5_FitB-like"/>
    <property type="match status" value="1"/>
</dbReference>
<comment type="caution">
    <text evidence="8">The sequence shown here is derived from an EMBL/GenBank/DDBJ whole genome shotgun (WGS) entry which is preliminary data.</text>
</comment>
<reference evidence="8" key="1">
    <citation type="submission" date="2023-11" db="EMBL/GenBank/DDBJ databases">
        <title>MicrobeMod: A computational toolkit for identifying prokaryotic methylation and restriction-modification with nanopore sequencing.</title>
        <authorList>
            <person name="Crits-Christoph A."/>
            <person name="Kang S.C."/>
            <person name="Lee H."/>
            <person name="Ostrov N."/>
        </authorList>
    </citation>
    <scope>NUCLEOTIDE SEQUENCE</scope>
    <source>
        <strain evidence="8">ATCC 51242</strain>
    </source>
</reference>
<evidence type="ECO:0000313" key="8">
    <source>
        <dbReference type="EMBL" id="MDX5895356.1"/>
    </source>
</evidence>
<dbReference type="InterPro" id="IPR050556">
    <property type="entry name" value="Type_II_TA_system_RNase"/>
</dbReference>
<organism evidence="8 9">
    <name type="scientific">Rubrobacter radiotolerans</name>
    <name type="common">Arthrobacter radiotolerans</name>
    <dbReference type="NCBI Taxonomy" id="42256"/>
    <lineage>
        <taxon>Bacteria</taxon>
        <taxon>Bacillati</taxon>
        <taxon>Actinomycetota</taxon>
        <taxon>Rubrobacteria</taxon>
        <taxon>Rubrobacterales</taxon>
        <taxon>Rubrobacteraceae</taxon>
        <taxon>Rubrobacter</taxon>
    </lineage>
</organism>
<proteinExistence type="inferred from homology"/>
<keyword evidence="2" id="KW-1277">Toxin-antitoxin system</keyword>
<comment type="similarity">
    <text evidence="7">Belongs to the PINc/VapC protein family.</text>
</comment>
<evidence type="ECO:0000256" key="6">
    <source>
        <dbReference type="ARBA" id="ARBA00022842"/>
    </source>
</evidence>
<sequence length="96" mass="10619">MSKAELYFGARKSERVGHNLSVLARFFGPFGSLVFDDRASEEYGVIRADLERAGTLVGPNELLIASIARSRDLTLISLNYRELSRVAGLRLQGFEG</sequence>
<dbReference type="PANTHER" id="PTHR33653:SF1">
    <property type="entry name" value="RIBONUCLEASE VAPC2"/>
    <property type="match status" value="1"/>
</dbReference>
<accession>A0AB35T6R5</accession>
<dbReference type="GO" id="GO:0016787">
    <property type="term" value="F:hydrolase activity"/>
    <property type="evidence" value="ECO:0007669"/>
    <property type="project" value="UniProtKB-KW"/>
</dbReference>
<name>A0AB35T6R5_RUBRA</name>
<evidence type="ECO:0000313" key="9">
    <source>
        <dbReference type="Proteomes" id="UP001281130"/>
    </source>
</evidence>
<protein>
    <submittedName>
        <fullName evidence="8">Type II toxin-antitoxin system VapC family toxin</fullName>
    </submittedName>
</protein>
<keyword evidence="6" id="KW-0460">Magnesium</keyword>
<evidence type="ECO:0000256" key="3">
    <source>
        <dbReference type="ARBA" id="ARBA00022722"/>
    </source>
</evidence>
<evidence type="ECO:0000256" key="4">
    <source>
        <dbReference type="ARBA" id="ARBA00022723"/>
    </source>
</evidence>
<dbReference type="Proteomes" id="UP001281130">
    <property type="component" value="Unassembled WGS sequence"/>
</dbReference>
<keyword evidence="4" id="KW-0479">Metal-binding</keyword>